<dbReference type="PANTHER" id="PTHR11802">
    <property type="entry name" value="SERINE PROTEASE FAMILY S10 SERINE CARBOXYPEPTIDASE"/>
    <property type="match status" value="1"/>
</dbReference>
<comment type="caution">
    <text evidence="8">The sequence shown here is derived from an EMBL/GenBank/DDBJ whole genome shotgun (WGS) entry which is preliminary data.</text>
</comment>
<dbReference type="GO" id="GO:0004185">
    <property type="term" value="F:serine-type carboxypeptidase activity"/>
    <property type="evidence" value="ECO:0007669"/>
    <property type="project" value="UniProtKB-UniRule"/>
</dbReference>
<dbReference type="Gene3D" id="3.40.50.1820">
    <property type="entry name" value="alpha/beta hydrolase"/>
    <property type="match status" value="1"/>
</dbReference>
<dbReference type="GO" id="GO:0006508">
    <property type="term" value="P:proteolysis"/>
    <property type="evidence" value="ECO:0007669"/>
    <property type="project" value="UniProtKB-KW"/>
</dbReference>
<evidence type="ECO:0000256" key="2">
    <source>
        <dbReference type="ARBA" id="ARBA00022645"/>
    </source>
</evidence>
<name>A0AAV5A946_9AGAM</name>
<keyword evidence="9" id="KW-1185">Reference proteome</keyword>
<gene>
    <name evidence="8" type="ORF">Clacol_004288</name>
</gene>
<dbReference type="AlphaFoldDB" id="A0AAV5A946"/>
<dbReference type="InterPro" id="IPR018202">
    <property type="entry name" value="Ser_caboxypep_ser_AS"/>
</dbReference>
<evidence type="ECO:0000256" key="4">
    <source>
        <dbReference type="ARBA" id="ARBA00022729"/>
    </source>
</evidence>
<evidence type="ECO:0000313" key="8">
    <source>
        <dbReference type="EMBL" id="GJJ10062.1"/>
    </source>
</evidence>
<dbReference type="InterPro" id="IPR029058">
    <property type="entry name" value="AB_hydrolase_fold"/>
</dbReference>
<dbReference type="InterPro" id="IPR001563">
    <property type="entry name" value="Peptidase_S10"/>
</dbReference>
<evidence type="ECO:0000256" key="7">
    <source>
        <dbReference type="RuleBase" id="RU361156"/>
    </source>
</evidence>
<dbReference type="Proteomes" id="UP001050691">
    <property type="component" value="Unassembled WGS sequence"/>
</dbReference>
<protein>
    <recommendedName>
        <fullName evidence="7">Carboxypeptidase</fullName>
        <ecNumber evidence="7">3.4.16.-</ecNumber>
    </recommendedName>
</protein>
<dbReference type="PRINTS" id="PR00724">
    <property type="entry name" value="CRBOXYPTASEC"/>
</dbReference>
<reference evidence="8" key="1">
    <citation type="submission" date="2021-10" db="EMBL/GenBank/DDBJ databases">
        <title>De novo Genome Assembly of Clathrus columnatus (Basidiomycota, Fungi) Using Illumina and Nanopore Sequence Data.</title>
        <authorList>
            <person name="Ogiso-Tanaka E."/>
            <person name="Itagaki H."/>
            <person name="Hosoya T."/>
            <person name="Hosaka K."/>
        </authorList>
    </citation>
    <scope>NUCLEOTIDE SEQUENCE</scope>
    <source>
        <strain evidence="8">MO-923</strain>
    </source>
</reference>
<evidence type="ECO:0000256" key="1">
    <source>
        <dbReference type="ARBA" id="ARBA00009431"/>
    </source>
</evidence>
<organism evidence="8 9">
    <name type="scientific">Clathrus columnatus</name>
    <dbReference type="NCBI Taxonomy" id="1419009"/>
    <lineage>
        <taxon>Eukaryota</taxon>
        <taxon>Fungi</taxon>
        <taxon>Dikarya</taxon>
        <taxon>Basidiomycota</taxon>
        <taxon>Agaricomycotina</taxon>
        <taxon>Agaricomycetes</taxon>
        <taxon>Phallomycetidae</taxon>
        <taxon>Phallales</taxon>
        <taxon>Clathraceae</taxon>
        <taxon>Clathrus</taxon>
    </lineage>
</organism>
<proteinExistence type="inferred from homology"/>
<keyword evidence="2 7" id="KW-0121">Carboxypeptidase</keyword>
<dbReference type="Pfam" id="PF00450">
    <property type="entry name" value="Peptidase_S10"/>
    <property type="match status" value="1"/>
</dbReference>
<evidence type="ECO:0000256" key="6">
    <source>
        <dbReference type="ARBA" id="ARBA00023180"/>
    </source>
</evidence>
<keyword evidence="3 7" id="KW-0645">Protease</keyword>
<dbReference type="PANTHER" id="PTHR11802:SF3">
    <property type="entry name" value="RETINOID-INDUCIBLE SERINE CARBOXYPEPTIDASE"/>
    <property type="match status" value="1"/>
</dbReference>
<evidence type="ECO:0000256" key="5">
    <source>
        <dbReference type="ARBA" id="ARBA00022801"/>
    </source>
</evidence>
<evidence type="ECO:0000313" key="9">
    <source>
        <dbReference type="Proteomes" id="UP001050691"/>
    </source>
</evidence>
<dbReference type="SUPFAM" id="SSF53474">
    <property type="entry name" value="alpha/beta-Hydrolases"/>
    <property type="match status" value="1"/>
</dbReference>
<dbReference type="EMBL" id="BPWL01000005">
    <property type="protein sequence ID" value="GJJ10062.1"/>
    <property type="molecule type" value="Genomic_DNA"/>
</dbReference>
<sequence>MIGLFLEHGPCQITGDYSLVPNEYALTRLADVFYIDQPVGAGYSTADATGYIADEEEMGEDFLQFLSNLVEIFPSLQKRPFYLMGESYAGHYIPYTTKAYFGKEDPPVRLAGTSVGDGDMAGDASLSAAMVASTRFI</sequence>
<keyword evidence="4" id="KW-0732">Signal</keyword>
<keyword evidence="5 7" id="KW-0378">Hydrolase</keyword>
<dbReference type="EC" id="3.4.16.-" evidence="7"/>
<keyword evidence="6" id="KW-0325">Glycoprotein</keyword>
<dbReference type="PROSITE" id="PS00131">
    <property type="entry name" value="CARBOXYPEPT_SER_SER"/>
    <property type="match status" value="1"/>
</dbReference>
<comment type="similarity">
    <text evidence="1 7">Belongs to the peptidase S10 family.</text>
</comment>
<accession>A0AAV5A946</accession>
<evidence type="ECO:0000256" key="3">
    <source>
        <dbReference type="ARBA" id="ARBA00022670"/>
    </source>
</evidence>